<dbReference type="InterPro" id="IPR032801">
    <property type="entry name" value="PXL2A/B/C"/>
</dbReference>
<keyword evidence="2" id="KW-1185">Reference proteome</keyword>
<dbReference type="CDD" id="cd02970">
    <property type="entry name" value="PRX_like2"/>
    <property type="match status" value="1"/>
</dbReference>
<organism evidence="1 2">
    <name type="scientific">Oleoguttula mirabilis</name>
    <dbReference type="NCBI Taxonomy" id="1507867"/>
    <lineage>
        <taxon>Eukaryota</taxon>
        <taxon>Fungi</taxon>
        <taxon>Dikarya</taxon>
        <taxon>Ascomycota</taxon>
        <taxon>Pezizomycotina</taxon>
        <taxon>Dothideomycetes</taxon>
        <taxon>Dothideomycetidae</taxon>
        <taxon>Mycosphaerellales</taxon>
        <taxon>Teratosphaeriaceae</taxon>
        <taxon>Oleoguttula</taxon>
    </lineage>
</organism>
<dbReference type="EMBL" id="JAVFHQ010000013">
    <property type="protein sequence ID" value="KAK4546920.1"/>
    <property type="molecule type" value="Genomic_DNA"/>
</dbReference>
<gene>
    <name evidence="1" type="ORF">LTR36_001652</name>
</gene>
<dbReference type="PANTHER" id="PTHR28630:SF3">
    <property type="entry name" value="PEROXIREDOXIN-LIKE 2C"/>
    <property type="match status" value="1"/>
</dbReference>
<dbReference type="SUPFAM" id="SSF52833">
    <property type="entry name" value="Thioredoxin-like"/>
    <property type="match status" value="1"/>
</dbReference>
<protein>
    <recommendedName>
        <fullName evidence="3">AhpC/TSA antioxidant enzyme-domain-containing protein</fullName>
    </recommendedName>
</protein>
<dbReference type="AlphaFoldDB" id="A0AAV9JPI4"/>
<dbReference type="InterPro" id="IPR036249">
    <property type="entry name" value="Thioredoxin-like_sf"/>
</dbReference>
<dbReference type="Gene3D" id="3.40.30.10">
    <property type="entry name" value="Glutaredoxin"/>
    <property type="match status" value="1"/>
</dbReference>
<comment type="caution">
    <text evidence="1">The sequence shown here is derived from an EMBL/GenBank/DDBJ whole genome shotgun (WGS) entry which is preliminary data.</text>
</comment>
<name>A0AAV9JPI4_9PEZI</name>
<accession>A0AAV9JPI4</accession>
<sequence>MASPTSDKGGDVAAEQYALPSSTTVTEAGELAVLDEHGTKLPFKDLYAGPGRHLIVFIRHFFCGHCEDYVRTLSTHLTPAKFSSANADLTIVGCGQPHVIADYHKRTACAFPIYCDPDRQLYAKLGMLTNLDLGEKKPEYITSGIVGGTLSSMWTMIKSGTKVLGGGNYSQNGGEWLFEGGEVRWCHRMKNTRDHAEIGEVVSVLGLEGDAAGA</sequence>
<proteinExistence type="predicted"/>
<dbReference type="Proteomes" id="UP001324427">
    <property type="component" value="Unassembled WGS sequence"/>
</dbReference>
<evidence type="ECO:0000313" key="2">
    <source>
        <dbReference type="Proteomes" id="UP001324427"/>
    </source>
</evidence>
<dbReference type="Pfam" id="PF13911">
    <property type="entry name" value="AhpC-TSA_2"/>
    <property type="match status" value="1"/>
</dbReference>
<dbReference type="PANTHER" id="PTHR28630">
    <property type="match status" value="1"/>
</dbReference>
<reference evidence="1 2" key="1">
    <citation type="submission" date="2021-11" db="EMBL/GenBank/DDBJ databases">
        <title>Black yeast isolated from Biological Soil Crust.</title>
        <authorList>
            <person name="Kurbessoian T."/>
        </authorList>
    </citation>
    <scope>NUCLEOTIDE SEQUENCE [LARGE SCALE GENOMIC DNA]</scope>
    <source>
        <strain evidence="1 2">CCFEE 5522</strain>
    </source>
</reference>
<evidence type="ECO:0008006" key="3">
    <source>
        <dbReference type="Google" id="ProtNLM"/>
    </source>
</evidence>
<evidence type="ECO:0000313" key="1">
    <source>
        <dbReference type="EMBL" id="KAK4546920.1"/>
    </source>
</evidence>